<dbReference type="Gene3D" id="3.40.50.720">
    <property type="entry name" value="NAD(P)-binding Rossmann-like Domain"/>
    <property type="match status" value="1"/>
</dbReference>
<feature type="region of interest" description="Disordered" evidence="1">
    <location>
        <begin position="256"/>
        <end position="279"/>
    </location>
</feature>
<dbReference type="CDD" id="cd04301">
    <property type="entry name" value="NAT_SF"/>
    <property type="match status" value="1"/>
</dbReference>
<accession>A0ABR9DWD4</accession>
<dbReference type="Pfam" id="PF13549">
    <property type="entry name" value="ATP-grasp_5"/>
    <property type="match status" value="1"/>
</dbReference>
<dbReference type="SUPFAM" id="SSF52210">
    <property type="entry name" value="Succinyl-CoA synthetase domains"/>
    <property type="match status" value="2"/>
</dbReference>
<gene>
    <name evidence="3" type="ORF">IGS67_12430</name>
</gene>
<dbReference type="Gene3D" id="3.40.50.261">
    <property type="entry name" value="Succinyl-CoA synthetase domains"/>
    <property type="match status" value="2"/>
</dbReference>
<dbReference type="Gene3D" id="3.40.630.30">
    <property type="match status" value="1"/>
</dbReference>
<sequence length="945" mass="99985">MTTPDGAARYPVEWEADVILRDGSTTHLRPITPEDADALQAFHVAQSERSIYMRFFAPLKRLPERDLERFTHVDHVDRVALIAVASSTTTAAAPLALAAGTPEPEERILGVARYDRITPDEAEVAFNIADSVQGRGLGSVLLEHIAAAARERGVRRFSAEVLPQNTRMLAVFREAGYDVSQRVEDGIVAVSFDLDPTERSRTVMAERERRAEARSVQGLLEVASVVVVTDPDTPAGSPVALLAERAVESLVATRRLVPPGAADEPRGTDRHGSARGDGGPGLHIDVVGLAGASRLWNRDEVTYHATLDALRSTGRTVDLAVVALDADATVEAVRDLAHLGPRGVLVLGEGFAETGSDGLALQRDLLHTARTAGMRVVGPGSYGLARLTGDVPVAATIAAGAPAPGRIGLFCQSSPTAVTLLATFARRGLGLSTFLSAGNRADVSGNDLMQFWHEDAATDVVCLYLESIGNPRKFSRIARRLSAVKPVVVVTAGRSGQVVPPGHAVRASHAPRRTLEEMLRQSGVIRAENTHQMADVAQLLDTQPLPAGRRIGIVTSSAALASLVAEAASSAGLLVTGHVGIVGESADDATAAAVVDEVSGGEIDALVAVDIPVLGLGDGAFTRAVARAAARTGRTTVASVLGRHGLDGELASTTDDGRRVQVPAYATPEDAVLALASVARYAAWRERDHGEYLRPDADQARALELAESWTRADEEVRLAPEQVAELLACYGIDVEPSIEVHDAESAVAAAERLGWPVALNNMDAALRHRQDLGGVRLGLQDVDDLREAFAAMRAEGRERLGTDVRLEVQAMVPAGVACVVRTVEDPLFGPVVAFGLAGDAIDLLGDVSYGIPPLTDVDVDEMVRSVKAAPKLFGYQGLAPMDTAAVEAVLARASRLADDLPVLRSLELYPIVVGHEGARVLQARATLGRTLRPDESRRAMPAPPR</sequence>
<dbReference type="Pfam" id="PF13302">
    <property type="entry name" value="Acetyltransf_3"/>
    <property type="match status" value="1"/>
</dbReference>
<comment type="caution">
    <text evidence="3">The sequence shown here is derived from an EMBL/GenBank/DDBJ whole genome shotgun (WGS) entry which is preliminary data.</text>
</comment>
<evidence type="ECO:0000313" key="3">
    <source>
        <dbReference type="EMBL" id="MBD9700285.1"/>
    </source>
</evidence>
<dbReference type="Gene3D" id="3.30.1490.20">
    <property type="entry name" value="ATP-grasp fold, A domain"/>
    <property type="match status" value="1"/>
</dbReference>
<dbReference type="SUPFAM" id="SSF56059">
    <property type="entry name" value="Glutathione synthetase ATP-binding domain-like"/>
    <property type="match status" value="1"/>
</dbReference>
<feature type="compositionally biased region" description="Basic and acidic residues" evidence="1">
    <location>
        <begin position="263"/>
        <end position="274"/>
    </location>
</feature>
<dbReference type="Proteomes" id="UP000642107">
    <property type="component" value="Unassembled WGS sequence"/>
</dbReference>
<dbReference type="InterPro" id="IPR032875">
    <property type="entry name" value="Succ_CoA_lig_flav_dom"/>
</dbReference>
<dbReference type="InterPro" id="IPR016102">
    <property type="entry name" value="Succinyl-CoA_synth-like"/>
</dbReference>
<feature type="domain" description="N-acetyltransferase" evidence="2">
    <location>
        <begin position="26"/>
        <end position="195"/>
    </location>
</feature>
<name>A0ABR9DWD4_9MICO</name>
<dbReference type="InterPro" id="IPR000182">
    <property type="entry name" value="GNAT_dom"/>
</dbReference>
<dbReference type="EMBL" id="JACZDF010000008">
    <property type="protein sequence ID" value="MBD9700285.1"/>
    <property type="molecule type" value="Genomic_DNA"/>
</dbReference>
<evidence type="ECO:0000259" key="2">
    <source>
        <dbReference type="PROSITE" id="PS51186"/>
    </source>
</evidence>
<dbReference type="RefSeq" id="WP_192282007.1">
    <property type="nucleotide sequence ID" value="NZ_JACZDF010000008.1"/>
</dbReference>
<dbReference type="InterPro" id="IPR003781">
    <property type="entry name" value="CoA-bd"/>
</dbReference>
<reference evidence="3 4" key="1">
    <citation type="submission" date="2020-09" db="EMBL/GenBank/DDBJ databases">
        <title>Flavimobilis rhizosphaerae sp. nov., isolated from rhizosphere soil of Spartina alterniflora.</title>
        <authorList>
            <person name="Hanqin C."/>
        </authorList>
    </citation>
    <scope>NUCLEOTIDE SEQUENCE [LARGE SCALE GENOMIC DNA]</scope>
    <source>
        <strain evidence="3 4">GY 10621</strain>
    </source>
</reference>
<dbReference type="SUPFAM" id="SSF51735">
    <property type="entry name" value="NAD(P)-binding Rossmann-fold domains"/>
    <property type="match status" value="1"/>
</dbReference>
<evidence type="ECO:0000313" key="4">
    <source>
        <dbReference type="Proteomes" id="UP000642107"/>
    </source>
</evidence>
<dbReference type="InterPro" id="IPR013815">
    <property type="entry name" value="ATP_grasp_subdomain_1"/>
</dbReference>
<dbReference type="InterPro" id="IPR036291">
    <property type="entry name" value="NAD(P)-bd_dom_sf"/>
</dbReference>
<evidence type="ECO:0000256" key="1">
    <source>
        <dbReference type="SAM" id="MobiDB-lite"/>
    </source>
</evidence>
<organism evidence="3 4">
    <name type="scientific">Flavimobilis rhizosphaerae</name>
    <dbReference type="NCBI Taxonomy" id="2775421"/>
    <lineage>
        <taxon>Bacteria</taxon>
        <taxon>Bacillati</taxon>
        <taxon>Actinomycetota</taxon>
        <taxon>Actinomycetes</taxon>
        <taxon>Micrococcales</taxon>
        <taxon>Jonesiaceae</taxon>
        <taxon>Flavimobilis</taxon>
    </lineage>
</organism>
<keyword evidence="4" id="KW-1185">Reference proteome</keyword>
<dbReference type="Pfam" id="PF13380">
    <property type="entry name" value="CoA_binding_2"/>
    <property type="match status" value="1"/>
</dbReference>
<dbReference type="SUPFAM" id="SSF55729">
    <property type="entry name" value="Acyl-CoA N-acyltransferases (Nat)"/>
    <property type="match status" value="1"/>
</dbReference>
<dbReference type="PANTHER" id="PTHR42793:SF1">
    <property type="entry name" value="PEPTIDYL-LYSINE N-ACETYLTRANSFERASE PATZ"/>
    <property type="match status" value="1"/>
</dbReference>
<proteinExistence type="predicted"/>
<dbReference type="Pfam" id="PF13607">
    <property type="entry name" value="Succ_CoA_lig"/>
    <property type="match status" value="1"/>
</dbReference>
<dbReference type="PROSITE" id="PS51186">
    <property type="entry name" value="GNAT"/>
    <property type="match status" value="1"/>
</dbReference>
<dbReference type="InterPro" id="IPR016181">
    <property type="entry name" value="Acyl_CoA_acyltransferase"/>
</dbReference>
<dbReference type="PANTHER" id="PTHR42793">
    <property type="entry name" value="COA BINDING DOMAIN CONTAINING PROTEIN"/>
    <property type="match status" value="1"/>
</dbReference>
<protein>
    <submittedName>
        <fullName evidence="3">GNAT family N-acetyltransferase</fullName>
    </submittedName>
</protein>
<dbReference type="Gene3D" id="3.30.470.20">
    <property type="entry name" value="ATP-grasp fold, B domain"/>
    <property type="match status" value="1"/>
</dbReference>